<dbReference type="GO" id="GO:0016020">
    <property type="term" value="C:membrane"/>
    <property type="evidence" value="ECO:0007669"/>
    <property type="project" value="UniProtKB-SubCell"/>
</dbReference>
<dbReference type="Proteomes" id="UP000886124">
    <property type="component" value="Unassembled WGS sequence"/>
</dbReference>
<comment type="caution">
    <text evidence="5">The sequence shown here is derived from an EMBL/GenBank/DDBJ whole genome shotgun (WGS) entry which is preliminary data.</text>
</comment>
<comment type="subcellular location">
    <subcellularLocation>
        <location evidence="1">Membrane</location>
        <topology evidence="1">Single-pass membrane protein</topology>
    </subcellularLocation>
</comment>
<name>A0A7V5UF79_CALAY</name>
<evidence type="ECO:0000313" key="5">
    <source>
        <dbReference type="EMBL" id="HHJ53024.1"/>
    </source>
</evidence>
<evidence type="ECO:0000256" key="2">
    <source>
        <dbReference type="ARBA" id="ARBA00022692"/>
    </source>
</evidence>
<organism evidence="5">
    <name type="scientific">Caldithrix abyssi</name>
    <dbReference type="NCBI Taxonomy" id="187145"/>
    <lineage>
        <taxon>Bacteria</taxon>
        <taxon>Pseudomonadati</taxon>
        <taxon>Calditrichota</taxon>
        <taxon>Calditrichia</taxon>
        <taxon>Calditrichales</taxon>
        <taxon>Calditrichaceae</taxon>
        <taxon>Caldithrix</taxon>
    </lineage>
</organism>
<dbReference type="PANTHER" id="PTHR36985:SF1">
    <property type="entry name" value="TRANSLOCATION AND ASSEMBLY MODULE SUBUNIT TAMB"/>
    <property type="match status" value="1"/>
</dbReference>
<sequence length="151" mass="17269">MNKNKPNILRRIWRWTWRIALIGVVLLVLLLSAVAILSRTTDYVSRGIQKIANDLLEPGDHLRYDRLQGGLLNTLTVTNLSFEQKDGLSLKAPYVHLRYDLFPLLRNEIHVSRVLIDRLEIRLPAQESTPAETGKAAAPVNIDTALYRLQY</sequence>
<keyword evidence="3" id="KW-1133">Transmembrane helix</keyword>
<proteinExistence type="predicted"/>
<evidence type="ECO:0000256" key="1">
    <source>
        <dbReference type="ARBA" id="ARBA00004167"/>
    </source>
</evidence>
<accession>A0A7V5UF79</accession>
<feature type="non-terminal residue" evidence="5">
    <location>
        <position position="151"/>
    </location>
</feature>
<evidence type="ECO:0000256" key="4">
    <source>
        <dbReference type="ARBA" id="ARBA00023136"/>
    </source>
</evidence>
<dbReference type="EMBL" id="DROD01000489">
    <property type="protein sequence ID" value="HHJ53024.1"/>
    <property type="molecule type" value="Genomic_DNA"/>
</dbReference>
<evidence type="ECO:0008006" key="6">
    <source>
        <dbReference type="Google" id="ProtNLM"/>
    </source>
</evidence>
<dbReference type="PANTHER" id="PTHR36985">
    <property type="entry name" value="TRANSLOCATION AND ASSEMBLY MODULE SUBUNIT TAMB"/>
    <property type="match status" value="1"/>
</dbReference>
<keyword evidence="2" id="KW-0812">Transmembrane</keyword>
<evidence type="ECO:0000256" key="3">
    <source>
        <dbReference type="ARBA" id="ARBA00022989"/>
    </source>
</evidence>
<reference evidence="5" key="1">
    <citation type="journal article" date="2020" name="mSystems">
        <title>Genome- and Community-Level Interaction Insights into Carbon Utilization and Element Cycling Functions of Hydrothermarchaeota in Hydrothermal Sediment.</title>
        <authorList>
            <person name="Zhou Z."/>
            <person name="Liu Y."/>
            <person name="Xu W."/>
            <person name="Pan J."/>
            <person name="Luo Z.H."/>
            <person name="Li M."/>
        </authorList>
    </citation>
    <scope>NUCLEOTIDE SEQUENCE [LARGE SCALE GENOMIC DNA]</scope>
    <source>
        <strain evidence="5">HyVt-527</strain>
    </source>
</reference>
<gene>
    <name evidence="5" type="ORF">ENJ89_07495</name>
</gene>
<dbReference type="AlphaFoldDB" id="A0A7V5UF79"/>
<protein>
    <recommendedName>
        <fullName evidence="6">AsmA family protein</fullName>
    </recommendedName>
</protein>
<keyword evidence="4" id="KW-0472">Membrane</keyword>